<dbReference type="EMBL" id="JABAIV010000008">
    <property type="protein sequence ID" value="NNG25174.1"/>
    <property type="molecule type" value="Genomic_DNA"/>
</dbReference>
<feature type="transmembrane region" description="Helical" evidence="1">
    <location>
        <begin position="177"/>
        <end position="193"/>
    </location>
</feature>
<accession>A0A7Y2K4C6</accession>
<sequence>MNPRARPLPLTRSTAVARMRARLLRDSFPRIQMFILVSLTGLAGFGASIAMLAAGIDAMALRYTLAMGVAYIVFLLLLWLWLRTSAADYIDLVPTDPGGGQGAEGAAEFTGGGGSFDGGGASANFDVGTGDSAIDSVVEKPLEVIGHAEDAAIPLVVVLLALGIALSSLFVIWSAPILFAEILVDGLLAAGLYRRLRVLDPQHWMVAALKRTIIPFVLTTLLVAGAGWGMQAYAPEARSLGGVLLHQSP</sequence>
<evidence type="ECO:0000256" key="1">
    <source>
        <dbReference type="SAM" id="Phobius"/>
    </source>
</evidence>
<evidence type="ECO:0000313" key="2">
    <source>
        <dbReference type="EMBL" id="NNG25174.1"/>
    </source>
</evidence>
<feature type="transmembrane region" description="Helical" evidence="1">
    <location>
        <begin position="33"/>
        <end position="54"/>
    </location>
</feature>
<feature type="transmembrane region" description="Helical" evidence="1">
    <location>
        <begin position="213"/>
        <end position="234"/>
    </location>
</feature>
<feature type="transmembrane region" description="Helical" evidence="1">
    <location>
        <begin position="151"/>
        <end position="171"/>
    </location>
</feature>
<reference evidence="2 3" key="1">
    <citation type="submission" date="2020-04" db="EMBL/GenBank/DDBJ databases">
        <title>Massilia sp. nov., a cold adapted bacteria isolated from Arctic soil.</title>
        <authorList>
            <person name="Son J."/>
            <person name="Ka J.-O."/>
        </authorList>
    </citation>
    <scope>NUCLEOTIDE SEQUENCE [LARGE SCALE GENOMIC DNA]</scope>
    <source>
        <strain evidence="2 3">ML15P13</strain>
    </source>
</reference>
<feature type="transmembrane region" description="Helical" evidence="1">
    <location>
        <begin position="60"/>
        <end position="82"/>
    </location>
</feature>
<dbReference type="Proteomes" id="UP000533905">
    <property type="component" value="Unassembled WGS sequence"/>
</dbReference>
<proteinExistence type="predicted"/>
<dbReference type="RefSeq" id="WP_171087566.1">
    <property type="nucleotide sequence ID" value="NZ_JABAIV010000008.1"/>
</dbReference>
<evidence type="ECO:0000313" key="3">
    <source>
        <dbReference type="Proteomes" id="UP000533905"/>
    </source>
</evidence>
<keyword evidence="1" id="KW-0472">Membrane</keyword>
<keyword evidence="3" id="KW-1185">Reference proteome</keyword>
<organism evidence="2 3">
    <name type="scientific">Telluria aromaticivorans</name>
    <dbReference type="NCBI Taxonomy" id="2725995"/>
    <lineage>
        <taxon>Bacteria</taxon>
        <taxon>Pseudomonadati</taxon>
        <taxon>Pseudomonadota</taxon>
        <taxon>Betaproteobacteria</taxon>
        <taxon>Burkholderiales</taxon>
        <taxon>Oxalobacteraceae</taxon>
        <taxon>Telluria group</taxon>
        <taxon>Telluria</taxon>
    </lineage>
</organism>
<protein>
    <submittedName>
        <fullName evidence="2">Uncharacterized protein</fullName>
    </submittedName>
</protein>
<comment type="caution">
    <text evidence="2">The sequence shown here is derived from an EMBL/GenBank/DDBJ whole genome shotgun (WGS) entry which is preliminary data.</text>
</comment>
<gene>
    <name evidence="2" type="ORF">HGB41_19500</name>
</gene>
<keyword evidence="1" id="KW-0812">Transmembrane</keyword>
<name>A0A7Y2K4C6_9BURK</name>
<dbReference type="AlphaFoldDB" id="A0A7Y2K4C6"/>
<keyword evidence="1" id="KW-1133">Transmembrane helix</keyword>